<dbReference type="SUPFAM" id="SSF48403">
    <property type="entry name" value="Ankyrin repeat"/>
    <property type="match status" value="1"/>
</dbReference>
<keyword evidence="3" id="KW-1185">Reference proteome</keyword>
<dbReference type="EMBL" id="HF935724">
    <property type="protein sequence ID" value="CCX32168.1"/>
    <property type="molecule type" value="Genomic_DNA"/>
</dbReference>
<accession>U4LJN9</accession>
<feature type="region of interest" description="Disordered" evidence="1">
    <location>
        <begin position="161"/>
        <end position="190"/>
    </location>
</feature>
<gene>
    <name evidence="2" type="ORF">PCON_12438</name>
</gene>
<evidence type="ECO:0000313" key="3">
    <source>
        <dbReference type="Proteomes" id="UP000018144"/>
    </source>
</evidence>
<evidence type="ECO:0000313" key="2">
    <source>
        <dbReference type="EMBL" id="CCX32168.1"/>
    </source>
</evidence>
<proteinExistence type="predicted"/>
<reference evidence="2 3" key="1">
    <citation type="journal article" date="2013" name="PLoS Genet.">
        <title>The genome and development-dependent transcriptomes of Pyronema confluens: a window into fungal evolution.</title>
        <authorList>
            <person name="Traeger S."/>
            <person name="Altegoer F."/>
            <person name="Freitag M."/>
            <person name="Gabaldon T."/>
            <person name="Kempken F."/>
            <person name="Kumar A."/>
            <person name="Marcet-Houben M."/>
            <person name="Poggeler S."/>
            <person name="Stajich J.E."/>
            <person name="Nowrousian M."/>
        </authorList>
    </citation>
    <scope>NUCLEOTIDE SEQUENCE [LARGE SCALE GENOMIC DNA]</scope>
    <source>
        <strain evidence="3">CBS 100304</strain>
        <tissue evidence="2">Vegetative mycelium</tissue>
    </source>
</reference>
<name>U4LJN9_PYROM</name>
<feature type="compositionally biased region" description="Basic and acidic residues" evidence="1">
    <location>
        <begin position="166"/>
        <end position="190"/>
    </location>
</feature>
<organism evidence="2 3">
    <name type="scientific">Pyronema omphalodes (strain CBS 100304)</name>
    <name type="common">Pyronema confluens</name>
    <dbReference type="NCBI Taxonomy" id="1076935"/>
    <lineage>
        <taxon>Eukaryota</taxon>
        <taxon>Fungi</taxon>
        <taxon>Dikarya</taxon>
        <taxon>Ascomycota</taxon>
        <taxon>Pezizomycotina</taxon>
        <taxon>Pezizomycetes</taxon>
        <taxon>Pezizales</taxon>
        <taxon>Pyronemataceae</taxon>
        <taxon>Pyronema</taxon>
    </lineage>
</organism>
<dbReference type="AlphaFoldDB" id="U4LJN9"/>
<protein>
    <submittedName>
        <fullName evidence="2">Uncharacterized protein</fullName>
    </submittedName>
</protein>
<dbReference type="InterPro" id="IPR036770">
    <property type="entry name" value="Ankyrin_rpt-contain_sf"/>
</dbReference>
<dbReference type="Proteomes" id="UP000018144">
    <property type="component" value="Unassembled WGS sequence"/>
</dbReference>
<evidence type="ECO:0000256" key="1">
    <source>
        <dbReference type="SAM" id="MobiDB-lite"/>
    </source>
</evidence>
<sequence>MPGILRLDPAILTIFLRYGACVNTRDIEGRTYIHQLFINDHRFLYDSVEYWLQRRECWIKMRHILAIFLGANFDIRANDKNSISVTDMAVVTGFQKIWQEALTSFGYDPIEVMSSELMVDLVSTTAGRTTTVGARVTTDEILCVHLFLQTNLRIERVGEGEGWENGDQREDPVSYMEERSEDKEGVWLDA</sequence>